<dbReference type="InParanoid" id="A0A200PRB5"/>
<evidence type="ECO:0000256" key="4">
    <source>
        <dbReference type="ARBA" id="ARBA00022771"/>
    </source>
</evidence>
<reference evidence="10 11" key="1">
    <citation type="journal article" date="2017" name="Mol. Plant">
        <title>The Genome of Medicinal Plant Macleaya cordata Provides New Insights into Benzylisoquinoline Alkaloids Metabolism.</title>
        <authorList>
            <person name="Liu X."/>
            <person name="Liu Y."/>
            <person name="Huang P."/>
            <person name="Ma Y."/>
            <person name="Qing Z."/>
            <person name="Tang Q."/>
            <person name="Cao H."/>
            <person name="Cheng P."/>
            <person name="Zheng Y."/>
            <person name="Yuan Z."/>
            <person name="Zhou Y."/>
            <person name="Liu J."/>
            <person name="Tang Z."/>
            <person name="Zhuo Y."/>
            <person name="Zhang Y."/>
            <person name="Yu L."/>
            <person name="Huang J."/>
            <person name="Yang P."/>
            <person name="Peng Q."/>
            <person name="Zhang J."/>
            <person name="Jiang W."/>
            <person name="Zhang Z."/>
            <person name="Lin K."/>
            <person name="Ro D.K."/>
            <person name="Chen X."/>
            <person name="Xiong X."/>
            <person name="Shang Y."/>
            <person name="Huang S."/>
            <person name="Zeng J."/>
        </authorList>
    </citation>
    <scope>NUCLEOTIDE SEQUENCE [LARGE SCALE GENOMIC DNA]</scope>
    <source>
        <strain evidence="11">cv. BLH2017</strain>
        <tissue evidence="10">Root</tissue>
    </source>
</reference>
<sequence length="308" mass="33385">MDYNGPAEMQQHPPNPNPNPAIDPYAQFHNPQSSSTYPHYSYYPPHQTQNPNPNPTHTDPQTSLELHGAVPVPVPSAQLDASLQPPGVDPYTYHPHLAGYDAQTAAALYHQQIQNWAAATFYSDASATAPTGTEPSVPANLNSAQWTNPVVRHYMNGVAIKKGLMKIKKTKIVQSAYCEVCKIDCNSRDVLDQHKLGKKHKKNLEKLEEAKQNANPPAPTPVAVAPPLVVTNSIIGPPENPGKKKKAAPSSASKEDLESKRRKLMEGGAAAEAVRVCTICNVACNSQTVFDYHLAGQKHASMVKKLAA</sequence>
<name>A0A200PRB5_MACCD</name>
<dbReference type="STRING" id="56857.A0A200PRB5"/>
<proteinExistence type="predicted"/>
<dbReference type="InterPro" id="IPR013087">
    <property type="entry name" value="Znf_C2H2_type"/>
</dbReference>
<dbReference type="InterPro" id="IPR051868">
    <property type="entry name" value="ZN346_ZMAT4"/>
</dbReference>
<comment type="subcellular location">
    <subcellularLocation>
        <location evidence="1">Nucleus</location>
    </subcellularLocation>
</comment>
<evidence type="ECO:0000259" key="9">
    <source>
        <dbReference type="SMART" id="SM00451"/>
    </source>
</evidence>
<evidence type="ECO:0000313" key="11">
    <source>
        <dbReference type="Proteomes" id="UP000195402"/>
    </source>
</evidence>
<dbReference type="SMART" id="SM00355">
    <property type="entry name" value="ZnF_C2H2"/>
    <property type="match status" value="2"/>
</dbReference>
<dbReference type="Gene3D" id="3.30.160.60">
    <property type="entry name" value="Classic Zinc Finger"/>
    <property type="match status" value="2"/>
</dbReference>
<keyword evidence="5" id="KW-0862">Zinc</keyword>
<gene>
    <name evidence="10" type="ORF">BVC80_9083g55</name>
</gene>
<feature type="region of interest" description="Disordered" evidence="7">
    <location>
        <begin position="1"/>
        <end position="63"/>
    </location>
</feature>
<keyword evidence="4" id="KW-0863">Zinc-finger</keyword>
<dbReference type="SMART" id="SM00451">
    <property type="entry name" value="ZnF_U1"/>
    <property type="match status" value="2"/>
</dbReference>
<feature type="domain" description="U1-type" evidence="9">
    <location>
        <begin position="272"/>
        <end position="306"/>
    </location>
</feature>
<feature type="domain" description="C2H2-type" evidence="8">
    <location>
        <begin position="275"/>
        <end position="299"/>
    </location>
</feature>
<keyword evidence="11" id="KW-1185">Reference proteome</keyword>
<evidence type="ECO:0000313" key="10">
    <source>
        <dbReference type="EMBL" id="OVA00764.1"/>
    </source>
</evidence>
<feature type="compositionally biased region" description="Low complexity" evidence="7">
    <location>
        <begin position="31"/>
        <end position="62"/>
    </location>
</feature>
<evidence type="ECO:0000256" key="3">
    <source>
        <dbReference type="ARBA" id="ARBA00022737"/>
    </source>
</evidence>
<dbReference type="InterPro" id="IPR003604">
    <property type="entry name" value="Matrin/U1-like-C_Znf_C2H2"/>
</dbReference>
<evidence type="ECO:0000256" key="1">
    <source>
        <dbReference type="ARBA" id="ARBA00004123"/>
    </source>
</evidence>
<keyword evidence="3" id="KW-0677">Repeat</keyword>
<dbReference type="GO" id="GO:0008270">
    <property type="term" value="F:zinc ion binding"/>
    <property type="evidence" value="ECO:0007669"/>
    <property type="project" value="UniProtKB-KW"/>
</dbReference>
<dbReference type="PANTHER" id="PTHR46144:SF6">
    <property type="entry name" value="C2H2-TYPE DOMAIN-CONTAINING PROTEIN"/>
    <property type="match status" value="1"/>
</dbReference>
<protein>
    <submittedName>
        <fullName evidence="10">Zinc finger protein</fullName>
    </submittedName>
</protein>
<feature type="region of interest" description="Disordered" evidence="7">
    <location>
        <begin position="233"/>
        <end position="261"/>
    </location>
</feature>
<accession>A0A200PRB5</accession>
<evidence type="ECO:0000256" key="7">
    <source>
        <dbReference type="SAM" id="MobiDB-lite"/>
    </source>
</evidence>
<keyword evidence="2" id="KW-0479">Metal-binding</keyword>
<dbReference type="AlphaFoldDB" id="A0A200PRB5"/>
<dbReference type="Pfam" id="PF12874">
    <property type="entry name" value="zf-met"/>
    <property type="match status" value="2"/>
</dbReference>
<comment type="caution">
    <text evidence="10">The sequence shown here is derived from an EMBL/GenBank/DDBJ whole genome shotgun (WGS) entry which is preliminary data.</text>
</comment>
<dbReference type="GO" id="GO:0003676">
    <property type="term" value="F:nucleic acid binding"/>
    <property type="evidence" value="ECO:0007669"/>
    <property type="project" value="InterPro"/>
</dbReference>
<dbReference type="GO" id="GO:0005634">
    <property type="term" value="C:nucleus"/>
    <property type="evidence" value="ECO:0007669"/>
    <property type="project" value="UniProtKB-SubCell"/>
</dbReference>
<evidence type="ECO:0000256" key="5">
    <source>
        <dbReference type="ARBA" id="ARBA00022833"/>
    </source>
</evidence>
<dbReference type="PANTHER" id="PTHR46144">
    <property type="entry name" value="ZINC FINGER PROTEIN 385B-LIKE"/>
    <property type="match status" value="1"/>
</dbReference>
<dbReference type="EMBL" id="MVGT01004287">
    <property type="protein sequence ID" value="OVA00764.1"/>
    <property type="molecule type" value="Genomic_DNA"/>
</dbReference>
<feature type="domain" description="C2H2-type" evidence="8">
    <location>
        <begin position="176"/>
        <end position="200"/>
    </location>
</feature>
<dbReference type="OMA" id="HVINSAV"/>
<evidence type="ECO:0000256" key="2">
    <source>
        <dbReference type="ARBA" id="ARBA00022723"/>
    </source>
</evidence>
<keyword evidence="6" id="KW-0539">Nucleus</keyword>
<feature type="domain" description="U1-type" evidence="9">
    <location>
        <begin position="173"/>
        <end position="207"/>
    </location>
</feature>
<organism evidence="10 11">
    <name type="scientific">Macleaya cordata</name>
    <name type="common">Five-seeded plume-poppy</name>
    <name type="synonym">Bocconia cordata</name>
    <dbReference type="NCBI Taxonomy" id="56857"/>
    <lineage>
        <taxon>Eukaryota</taxon>
        <taxon>Viridiplantae</taxon>
        <taxon>Streptophyta</taxon>
        <taxon>Embryophyta</taxon>
        <taxon>Tracheophyta</taxon>
        <taxon>Spermatophyta</taxon>
        <taxon>Magnoliopsida</taxon>
        <taxon>Ranunculales</taxon>
        <taxon>Papaveraceae</taxon>
        <taxon>Papaveroideae</taxon>
        <taxon>Macleaya</taxon>
    </lineage>
</organism>
<dbReference type="OrthoDB" id="434647at2759"/>
<dbReference type="SUPFAM" id="SSF57667">
    <property type="entry name" value="beta-beta-alpha zinc fingers"/>
    <property type="match status" value="2"/>
</dbReference>
<evidence type="ECO:0000259" key="8">
    <source>
        <dbReference type="SMART" id="SM00355"/>
    </source>
</evidence>
<dbReference type="InterPro" id="IPR036236">
    <property type="entry name" value="Znf_C2H2_sf"/>
</dbReference>
<dbReference type="Proteomes" id="UP000195402">
    <property type="component" value="Unassembled WGS sequence"/>
</dbReference>
<evidence type="ECO:0000256" key="6">
    <source>
        <dbReference type="ARBA" id="ARBA00023242"/>
    </source>
</evidence>